<dbReference type="AlphaFoldDB" id="A0A914GY59"/>
<feature type="region of interest" description="Disordered" evidence="1">
    <location>
        <begin position="117"/>
        <end position="140"/>
    </location>
</feature>
<accession>A0A914GY59</accession>
<evidence type="ECO:0000313" key="2">
    <source>
        <dbReference type="Proteomes" id="UP000887572"/>
    </source>
</evidence>
<keyword evidence="2" id="KW-1185">Reference proteome</keyword>
<organism evidence="2 3">
    <name type="scientific">Globodera rostochiensis</name>
    <name type="common">Golden nematode worm</name>
    <name type="synonym">Heterodera rostochiensis</name>
    <dbReference type="NCBI Taxonomy" id="31243"/>
    <lineage>
        <taxon>Eukaryota</taxon>
        <taxon>Metazoa</taxon>
        <taxon>Ecdysozoa</taxon>
        <taxon>Nematoda</taxon>
        <taxon>Chromadorea</taxon>
        <taxon>Rhabditida</taxon>
        <taxon>Tylenchina</taxon>
        <taxon>Tylenchomorpha</taxon>
        <taxon>Tylenchoidea</taxon>
        <taxon>Heteroderidae</taxon>
        <taxon>Heteroderinae</taxon>
        <taxon>Globodera</taxon>
    </lineage>
</organism>
<evidence type="ECO:0000256" key="1">
    <source>
        <dbReference type="SAM" id="MobiDB-lite"/>
    </source>
</evidence>
<dbReference type="Proteomes" id="UP000887572">
    <property type="component" value="Unplaced"/>
</dbReference>
<name>A0A914GY59_GLORO</name>
<evidence type="ECO:0000313" key="3">
    <source>
        <dbReference type="WBParaSite" id="Gr19_v10_g12229.t1"/>
    </source>
</evidence>
<reference evidence="3" key="1">
    <citation type="submission" date="2022-11" db="UniProtKB">
        <authorList>
            <consortium name="WormBaseParasite"/>
        </authorList>
    </citation>
    <scope>IDENTIFICATION</scope>
</reference>
<protein>
    <submittedName>
        <fullName evidence="3">Uncharacterized protein</fullName>
    </submittedName>
</protein>
<proteinExistence type="predicted"/>
<sequence>MGKKLSSTGMNTNPCTKPMTIVSLNGQTSTGDSPTKFGMSRDLFGPEKSEEWTAAGAAMSENEIGAESRRLSQLYVGVRPIDKCLRIAYAKAMDIKQQGILQVMMENDKDFRVYNEPASGQDGGDAAPEGRRWTNGEVPEGEIIKF</sequence>
<dbReference type="WBParaSite" id="Gr19_v10_g12229.t1">
    <property type="protein sequence ID" value="Gr19_v10_g12229.t1"/>
    <property type="gene ID" value="Gr19_v10_g12229"/>
</dbReference>